<evidence type="ECO:0000256" key="20">
    <source>
        <dbReference type="ARBA" id="ARBA00049151"/>
    </source>
</evidence>
<dbReference type="EC" id="1.1.1.232" evidence="4"/>
<evidence type="ECO:0000256" key="13">
    <source>
        <dbReference type="ARBA" id="ARBA00048144"/>
    </source>
</evidence>
<comment type="catalytic activity">
    <reaction evidence="10">
        <text>resolvin D1 + NAD(+) = 8-oxoresolvin D1 + NADH + H(+)</text>
        <dbReference type="Rhea" id="RHEA:50124"/>
        <dbReference type="ChEBI" id="CHEBI:15378"/>
        <dbReference type="ChEBI" id="CHEBI:57540"/>
        <dbReference type="ChEBI" id="CHEBI:57945"/>
        <dbReference type="ChEBI" id="CHEBI:132079"/>
        <dbReference type="ChEBI" id="CHEBI:132080"/>
    </reaction>
    <physiologicalReaction direction="left-to-right" evidence="10">
        <dbReference type="Rhea" id="RHEA:50125"/>
    </physiologicalReaction>
</comment>
<evidence type="ECO:0000256" key="17">
    <source>
        <dbReference type="ARBA" id="ARBA00048611"/>
    </source>
</evidence>
<evidence type="ECO:0000256" key="11">
    <source>
        <dbReference type="ARBA" id="ARBA00048008"/>
    </source>
</evidence>
<reference evidence="23 24" key="1">
    <citation type="submission" date="2024-01" db="EMBL/GenBank/DDBJ databases">
        <title>The genome of the rayed Mediterranean limpet Patella caerulea (Linnaeus, 1758).</title>
        <authorList>
            <person name="Anh-Thu Weber A."/>
            <person name="Halstead-Nussloch G."/>
        </authorList>
    </citation>
    <scope>NUCLEOTIDE SEQUENCE [LARGE SCALE GENOMIC DNA]</scope>
    <source>
        <strain evidence="23">AATW-2023a</strain>
        <tissue evidence="23">Whole specimen</tissue>
    </source>
</reference>
<evidence type="ECO:0000256" key="15">
    <source>
        <dbReference type="ARBA" id="ARBA00048393"/>
    </source>
</evidence>
<comment type="caution">
    <text evidence="23">The sequence shown here is derived from an EMBL/GenBank/DDBJ whole genome shotgun (WGS) entry which is preliminary data.</text>
</comment>
<dbReference type="FunFam" id="3.40.50.720:FF:000149">
    <property type="entry name" value="15-hydroxyprostaglandin dehydrogenase [NAD(+)]"/>
    <property type="match status" value="1"/>
</dbReference>
<dbReference type="InterPro" id="IPR036291">
    <property type="entry name" value="NAD(P)-bd_dom_sf"/>
</dbReference>
<comment type="catalytic activity">
    <reaction evidence="9">
        <text>prostaglandin E1 + NAD(+) = 15-oxoprostaglandin E1 + NADH + H(+)</text>
        <dbReference type="Rhea" id="RHEA:16477"/>
        <dbReference type="ChEBI" id="CHEBI:15378"/>
        <dbReference type="ChEBI" id="CHEBI:57397"/>
        <dbReference type="ChEBI" id="CHEBI:57401"/>
        <dbReference type="ChEBI" id="CHEBI:57540"/>
        <dbReference type="ChEBI" id="CHEBI:57945"/>
    </reaction>
    <physiologicalReaction direction="left-to-right" evidence="9">
        <dbReference type="Rhea" id="RHEA:16478"/>
    </physiologicalReaction>
</comment>
<comment type="catalytic activity">
    <reaction evidence="13">
        <text>(11R)-hydroxy-(5Z,8Z,12E,14Z)-eicosatetraenoate + NAD(+) = 11-oxo-(5Z,8Z,12E,14Z)-eicosatetraenoate + NADH + H(+)</text>
        <dbReference type="Rhea" id="RHEA:48640"/>
        <dbReference type="ChEBI" id="CHEBI:15378"/>
        <dbReference type="ChEBI" id="CHEBI:57540"/>
        <dbReference type="ChEBI" id="CHEBI:57945"/>
        <dbReference type="ChEBI" id="CHEBI:78836"/>
        <dbReference type="ChEBI" id="CHEBI:90697"/>
    </reaction>
    <physiologicalReaction direction="left-to-right" evidence="13">
        <dbReference type="Rhea" id="RHEA:48641"/>
    </physiologicalReaction>
</comment>
<keyword evidence="24" id="KW-1185">Reference proteome</keyword>
<evidence type="ECO:0000256" key="18">
    <source>
        <dbReference type="ARBA" id="ARBA00048739"/>
    </source>
</evidence>
<dbReference type="EMBL" id="JAZGQO010000008">
    <property type="protein sequence ID" value="KAK6179148.1"/>
    <property type="molecule type" value="Genomic_DNA"/>
</dbReference>
<evidence type="ECO:0000256" key="21">
    <source>
        <dbReference type="ARBA" id="ARBA00049188"/>
    </source>
</evidence>
<dbReference type="SUPFAM" id="SSF51735">
    <property type="entry name" value="NAD(P)-binding Rossmann-fold domains"/>
    <property type="match status" value="1"/>
</dbReference>
<accession>A0AAN8JNS0</accession>
<organism evidence="23 24">
    <name type="scientific">Patella caerulea</name>
    <name type="common">Rayed Mediterranean limpet</name>
    <dbReference type="NCBI Taxonomy" id="87958"/>
    <lineage>
        <taxon>Eukaryota</taxon>
        <taxon>Metazoa</taxon>
        <taxon>Spiralia</taxon>
        <taxon>Lophotrochozoa</taxon>
        <taxon>Mollusca</taxon>
        <taxon>Gastropoda</taxon>
        <taxon>Patellogastropoda</taxon>
        <taxon>Patelloidea</taxon>
        <taxon>Patellidae</taxon>
        <taxon>Patella</taxon>
    </lineage>
</organism>
<comment type="catalytic activity">
    <reaction evidence="16">
        <text>lipoxin A4 + NAD(+) = 15-oxo-(5S,6R)-dihydroxy-(7E,9E,11Z,13E)-eicosatetraenoate + NADH + H(+)</text>
        <dbReference type="Rhea" id="RHEA:41572"/>
        <dbReference type="ChEBI" id="CHEBI:15378"/>
        <dbReference type="ChEBI" id="CHEBI:57540"/>
        <dbReference type="ChEBI" id="CHEBI:57945"/>
        <dbReference type="ChEBI" id="CHEBI:67026"/>
        <dbReference type="ChEBI" id="CHEBI:78311"/>
    </reaction>
    <physiologicalReaction direction="left-to-right" evidence="16">
        <dbReference type="Rhea" id="RHEA:41573"/>
    </physiologicalReaction>
</comment>
<evidence type="ECO:0000256" key="5">
    <source>
        <dbReference type="ARBA" id="ARBA00040276"/>
    </source>
</evidence>
<evidence type="ECO:0000256" key="4">
    <source>
        <dbReference type="ARBA" id="ARBA00039060"/>
    </source>
</evidence>
<evidence type="ECO:0000256" key="9">
    <source>
        <dbReference type="ARBA" id="ARBA00047325"/>
    </source>
</evidence>
<dbReference type="PRINTS" id="PR00081">
    <property type="entry name" value="GDHRDH"/>
</dbReference>
<evidence type="ECO:0000256" key="3">
    <source>
        <dbReference type="ARBA" id="ARBA00038968"/>
    </source>
</evidence>
<evidence type="ECO:0000256" key="7">
    <source>
        <dbReference type="ARBA" id="ARBA00042026"/>
    </source>
</evidence>
<dbReference type="GO" id="GO:0016404">
    <property type="term" value="F:15-hydroxyprostaglandin dehydrogenase (NAD+) activity"/>
    <property type="evidence" value="ECO:0007669"/>
    <property type="project" value="UniProtKB-EC"/>
</dbReference>
<comment type="similarity">
    <text evidence="1 22">Belongs to the short-chain dehydrogenases/reductases (SDR) family.</text>
</comment>
<evidence type="ECO:0000256" key="10">
    <source>
        <dbReference type="ARBA" id="ARBA00047672"/>
    </source>
</evidence>
<dbReference type="PANTHER" id="PTHR44229:SF4">
    <property type="entry name" value="15-HYDROXYPROSTAGLANDIN DEHYDROGENASE [NAD(+)]"/>
    <property type="match status" value="1"/>
</dbReference>
<comment type="catalytic activity">
    <reaction evidence="12">
        <text>15-oxo-(5S,6R)-dihydroxy-(7E,9E,11Z)-eicosatrienoate + NADH + H(+) = (5S,6R,15S)-trihydroxy-(7E,9E,11Z)-eicosatrienoate + NAD(+)</text>
        <dbReference type="Rhea" id="RHEA:41596"/>
        <dbReference type="ChEBI" id="CHEBI:15378"/>
        <dbReference type="ChEBI" id="CHEBI:57540"/>
        <dbReference type="ChEBI" id="CHEBI:57945"/>
        <dbReference type="ChEBI" id="CHEBI:78325"/>
        <dbReference type="ChEBI" id="CHEBI:78329"/>
    </reaction>
    <physiologicalReaction direction="left-to-right" evidence="12">
        <dbReference type="Rhea" id="RHEA:41597"/>
    </physiologicalReaction>
</comment>
<comment type="catalytic activity">
    <reaction evidence="17">
        <text>prostaglandin A1 + NAD(+) = 15-oxo-prostaglandin A1 + NADH + H(+)</text>
        <dbReference type="Rhea" id="RHEA:41263"/>
        <dbReference type="ChEBI" id="CHEBI:15378"/>
        <dbReference type="ChEBI" id="CHEBI:57398"/>
        <dbReference type="ChEBI" id="CHEBI:57540"/>
        <dbReference type="ChEBI" id="CHEBI:57945"/>
        <dbReference type="ChEBI" id="CHEBI:85072"/>
    </reaction>
    <physiologicalReaction direction="left-to-right" evidence="17">
        <dbReference type="Rhea" id="RHEA:41264"/>
    </physiologicalReaction>
</comment>
<dbReference type="InterPro" id="IPR020904">
    <property type="entry name" value="Sc_DH/Rdtase_CS"/>
</dbReference>
<name>A0AAN8JNS0_PATCE</name>
<dbReference type="GO" id="GO:0005737">
    <property type="term" value="C:cytoplasm"/>
    <property type="evidence" value="ECO:0007669"/>
    <property type="project" value="TreeGrafter"/>
</dbReference>
<evidence type="ECO:0000256" key="8">
    <source>
        <dbReference type="ARBA" id="ARBA00045705"/>
    </source>
</evidence>
<keyword evidence="2" id="KW-0560">Oxidoreductase</keyword>
<comment type="catalytic activity">
    <reaction evidence="11">
        <text>14-hydroxy-(4Z,7Z,10Z,12E,16Z,19Z)-docosahexaenoate + NAD(+) = 14-oxo-(4Z,7Z,10Z,12E,16Z,19Z)-docosahexaenoate + NADH + H(+)</text>
        <dbReference type="Rhea" id="RHEA:48952"/>
        <dbReference type="ChEBI" id="CHEBI:15378"/>
        <dbReference type="ChEBI" id="CHEBI:57540"/>
        <dbReference type="ChEBI" id="CHEBI:57945"/>
        <dbReference type="ChEBI" id="CHEBI:90866"/>
        <dbReference type="ChEBI" id="CHEBI:90867"/>
    </reaction>
    <physiologicalReaction direction="left-to-right" evidence="11">
        <dbReference type="Rhea" id="RHEA:48953"/>
    </physiologicalReaction>
</comment>
<comment type="catalytic activity">
    <reaction evidence="15">
        <text>resolvin D2 + NAD(+) = 7-oxoresolvin D2 + NADH + H(+)</text>
        <dbReference type="Rhea" id="RHEA:53584"/>
        <dbReference type="ChEBI" id="CHEBI:15378"/>
        <dbReference type="ChEBI" id="CHEBI:57540"/>
        <dbReference type="ChEBI" id="CHEBI:57945"/>
        <dbReference type="ChEBI" id="CHEBI:133367"/>
        <dbReference type="ChEBI" id="CHEBI:137497"/>
    </reaction>
    <physiologicalReaction direction="left-to-right" evidence="15">
        <dbReference type="Rhea" id="RHEA:53585"/>
    </physiologicalReaction>
</comment>
<evidence type="ECO:0000256" key="22">
    <source>
        <dbReference type="RuleBase" id="RU000363"/>
    </source>
</evidence>
<dbReference type="InterPro" id="IPR002347">
    <property type="entry name" value="SDR_fam"/>
</dbReference>
<dbReference type="PRINTS" id="PR00080">
    <property type="entry name" value="SDRFAMILY"/>
</dbReference>
<dbReference type="PANTHER" id="PTHR44229">
    <property type="entry name" value="15-HYDROXYPROSTAGLANDIN DEHYDROGENASE [NAD(+)]"/>
    <property type="match status" value="1"/>
</dbReference>
<comment type="catalytic activity">
    <reaction evidence="18">
        <text>prostaglandin E2 + NAD(+) = 15-oxoprostaglandin E2 + NADH + H(+)</text>
        <dbReference type="Rhea" id="RHEA:11876"/>
        <dbReference type="ChEBI" id="CHEBI:15378"/>
        <dbReference type="ChEBI" id="CHEBI:57400"/>
        <dbReference type="ChEBI" id="CHEBI:57540"/>
        <dbReference type="ChEBI" id="CHEBI:57945"/>
        <dbReference type="ChEBI" id="CHEBI:606564"/>
        <dbReference type="EC" id="1.1.1.141"/>
    </reaction>
    <physiologicalReaction direction="left-to-right" evidence="18">
        <dbReference type="Rhea" id="RHEA:11877"/>
    </physiologicalReaction>
</comment>
<dbReference type="EC" id="1.1.1.141" evidence="3"/>
<comment type="catalytic activity">
    <reaction evidence="19">
        <text>resolvin D2 + NAD(+) = 16-oxoresolvin D2 + NADH + H(+)</text>
        <dbReference type="Rhea" id="RHEA:53588"/>
        <dbReference type="ChEBI" id="CHEBI:15378"/>
        <dbReference type="ChEBI" id="CHEBI:57540"/>
        <dbReference type="ChEBI" id="CHEBI:57945"/>
        <dbReference type="ChEBI" id="CHEBI:133367"/>
        <dbReference type="ChEBI" id="CHEBI:137498"/>
    </reaction>
    <physiologicalReaction direction="left-to-right" evidence="19">
        <dbReference type="Rhea" id="RHEA:53589"/>
    </physiologicalReaction>
</comment>
<evidence type="ECO:0000256" key="16">
    <source>
        <dbReference type="ARBA" id="ARBA00048535"/>
    </source>
</evidence>
<evidence type="ECO:0000256" key="1">
    <source>
        <dbReference type="ARBA" id="ARBA00006484"/>
    </source>
</evidence>
<dbReference type="AlphaFoldDB" id="A0AAN8JNS0"/>
<evidence type="ECO:0000256" key="2">
    <source>
        <dbReference type="ARBA" id="ARBA00023002"/>
    </source>
</evidence>
<evidence type="ECO:0000256" key="19">
    <source>
        <dbReference type="ARBA" id="ARBA00048921"/>
    </source>
</evidence>
<evidence type="ECO:0000256" key="14">
    <source>
        <dbReference type="ARBA" id="ARBA00048170"/>
    </source>
</evidence>
<dbReference type="GO" id="GO:0047034">
    <property type="term" value="F:15-hydroxyicosatetraenoate dehydrogenase activity"/>
    <property type="evidence" value="ECO:0007669"/>
    <property type="project" value="UniProtKB-EC"/>
</dbReference>
<dbReference type="PROSITE" id="PS00061">
    <property type="entry name" value="ADH_SHORT"/>
    <property type="match status" value="1"/>
</dbReference>
<comment type="catalytic activity">
    <reaction evidence="14">
        <text>resolvin D1 + NAD(+) = 17-oxoresolvin D1 + NADH + H(+)</text>
        <dbReference type="Rhea" id="RHEA:50128"/>
        <dbReference type="ChEBI" id="CHEBI:15378"/>
        <dbReference type="ChEBI" id="CHEBI:57540"/>
        <dbReference type="ChEBI" id="CHEBI:57945"/>
        <dbReference type="ChEBI" id="CHEBI:132079"/>
        <dbReference type="ChEBI" id="CHEBI:132081"/>
    </reaction>
    <physiologicalReaction direction="left-to-right" evidence="14">
        <dbReference type="Rhea" id="RHEA:50129"/>
    </physiologicalReaction>
</comment>
<evidence type="ECO:0000256" key="6">
    <source>
        <dbReference type="ARBA" id="ARBA00041812"/>
    </source>
</evidence>
<dbReference type="Gene3D" id="3.40.50.720">
    <property type="entry name" value="NAD(P)-binding Rossmann-like Domain"/>
    <property type="match status" value="1"/>
</dbReference>
<comment type="function">
    <text evidence="8">Catalyzes the NAD-dependent dehydrogenation (oxidation) of a broad array of hydroxylated polyunsaturated fatty acids (mainly eicosanoids and docosanoids, including prostaglandins, lipoxins and resolvins), yielding their corresponding keto (oxo) metabolites. Decreases the levels of the pro-proliferative prostaglandins such as prostaglandin E2 (whose activity is increased in cancer because of an increase in the expression of cyclooxygenase 2) and generates oxo-fatty acid products that can profoundly influence cell function by abrogating pro-inflammatory cytokine expression. Converts resolvins E1, D1 and D2 to their oxo products, which represents a mode of resolvin inactivation. Resolvin E1 plays important roles during the resolution phase of acute inflammation, while resolvins D1 and D2 have a unique role in obesity-induced adipose inflammation.</text>
</comment>
<comment type="catalytic activity">
    <reaction evidence="21">
        <text>resolvin E1 + NAD(+) = 18-oxo-resolvin E1 + NADH + H(+)</text>
        <dbReference type="Rhea" id="RHEA:49244"/>
        <dbReference type="ChEBI" id="CHEBI:15378"/>
        <dbReference type="ChEBI" id="CHEBI:57540"/>
        <dbReference type="ChEBI" id="CHEBI:57945"/>
        <dbReference type="ChEBI" id="CHEBI:91000"/>
        <dbReference type="ChEBI" id="CHEBI:91001"/>
    </reaction>
    <physiologicalReaction direction="left-to-right" evidence="21">
        <dbReference type="Rhea" id="RHEA:49245"/>
    </physiologicalReaction>
</comment>
<comment type="catalytic activity">
    <reaction evidence="20">
        <text>(15S)-hydroxy-(5Z,8Z,11Z,13E)-eicosatetraenoate + NAD(+) = 15-oxo-(5Z,8Z,11Z,13E)-eicosatetraenoate + NADH + H(+)</text>
        <dbReference type="Rhea" id="RHEA:23260"/>
        <dbReference type="ChEBI" id="CHEBI:15378"/>
        <dbReference type="ChEBI" id="CHEBI:57409"/>
        <dbReference type="ChEBI" id="CHEBI:57410"/>
        <dbReference type="ChEBI" id="CHEBI:57540"/>
        <dbReference type="ChEBI" id="CHEBI:57945"/>
        <dbReference type="EC" id="1.1.1.232"/>
    </reaction>
    <physiologicalReaction direction="left-to-right" evidence="20">
        <dbReference type="Rhea" id="RHEA:23261"/>
    </physiologicalReaction>
</comment>
<evidence type="ECO:0000313" key="24">
    <source>
        <dbReference type="Proteomes" id="UP001347796"/>
    </source>
</evidence>
<evidence type="ECO:0000313" key="23">
    <source>
        <dbReference type="EMBL" id="KAK6179148.1"/>
    </source>
</evidence>
<sequence>MKVAEKTVFITGAAQGIGRGIAEALLERGAKVCIADLDGNTGEETVSQFHQKFGKENAFFIKVDVTNEKEFEDGFKEAVTRLGNIDIMVNNAGIMDESKWELMIQLNITSMVRGTNMAIGHMNKVTGGKGGLIINTASVAGFGPGFWFPVYGGTKHAVIGFTISWAANPNVESMGVRFACLCPSAADTGLLDLKDHQGIMVSHFTKFVHEVFGVAPVSKIVEGFITLVEKDDNNGALLVVGKNEGIQFVTRQYNPGSPQENQEKADVNKT</sequence>
<protein>
    <recommendedName>
        <fullName evidence="5">15-hydroxyprostaglandin dehydrogenase [NAD(+)]</fullName>
        <ecNumber evidence="3">1.1.1.141</ecNumber>
        <ecNumber evidence="4">1.1.1.232</ecNumber>
    </recommendedName>
    <alternativeName>
        <fullName evidence="7">Eicosanoid/docosanoid dehydrogenase [NAD(+)]</fullName>
    </alternativeName>
    <alternativeName>
        <fullName evidence="6">Prostaglandin dehydrogenase 1</fullName>
    </alternativeName>
</protein>
<proteinExistence type="inferred from homology"/>
<dbReference type="Pfam" id="PF00106">
    <property type="entry name" value="adh_short"/>
    <property type="match status" value="1"/>
</dbReference>
<evidence type="ECO:0000256" key="12">
    <source>
        <dbReference type="ARBA" id="ARBA00048140"/>
    </source>
</evidence>
<gene>
    <name evidence="23" type="ORF">SNE40_011569</name>
</gene>
<dbReference type="Proteomes" id="UP001347796">
    <property type="component" value="Unassembled WGS sequence"/>
</dbReference>